<organism evidence="13 14">
    <name type="scientific">Sphingorhabdus lutea</name>
    <dbReference type="NCBI Taxonomy" id="1913578"/>
    <lineage>
        <taxon>Bacteria</taxon>
        <taxon>Pseudomonadati</taxon>
        <taxon>Pseudomonadota</taxon>
        <taxon>Alphaproteobacteria</taxon>
        <taxon>Sphingomonadales</taxon>
        <taxon>Sphingomonadaceae</taxon>
        <taxon>Sphingorhabdus</taxon>
    </lineage>
</organism>
<dbReference type="CDD" id="cd01748">
    <property type="entry name" value="GATase1_IGP_Synthase"/>
    <property type="match status" value="1"/>
</dbReference>
<comment type="catalytic activity">
    <reaction evidence="8 10">
        <text>5-[(5-phospho-1-deoxy-D-ribulos-1-ylimino)methylamino]-1-(5-phospho-beta-D-ribosyl)imidazole-4-carboxamide + L-glutamine = D-erythro-1-(imidazol-4-yl)glycerol 3-phosphate + 5-amino-1-(5-phospho-beta-D-ribosyl)imidazole-4-carboxamide + L-glutamate + H(+)</text>
        <dbReference type="Rhea" id="RHEA:24793"/>
        <dbReference type="ChEBI" id="CHEBI:15378"/>
        <dbReference type="ChEBI" id="CHEBI:29985"/>
        <dbReference type="ChEBI" id="CHEBI:58278"/>
        <dbReference type="ChEBI" id="CHEBI:58359"/>
        <dbReference type="ChEBI" id="CHEBI:58475"/>
        <dbReference type="ChEBI" id="CHEBI:58525"/>
        <dbReference type="EC" id="4.3.2.10"/>
    </reaction>
</comment>
<dbReference type="EC" id="3.5.1.2" evidence="10"/>
<feature type="active site" evidence="10 11">
    <location>
        <position position="186"/>
    </location>
</feature>
<evidence type="ECO:0000256" key="3">
    <source>
        <dbReference type="ARBA" id="ARBA00022605"/>
    </source>
</evidence>
<comment type="catalytic activity">
    <reaction evidence="9 10">
        <text>L-glutamine + H2O = L-glutamate + NH4(+)</text>
        <dbReference type="Rhea" id="RHEA:15889"/>
        <dbReference type="ChEBI" id="CHEBI:15377"/>
        <dbReference type="ChEBI" id="CHEBI:28938"/>
        <dbReference type="ChEBI" id="CHEBI:29985"/>
        <dbReference type="ChEBI" id="CHEBI:58359"/>
        <dbReference type="EC" id="3.5.1.2"/>
    </reaction>
</comment>
<evidence type="ECO:0000256" key="6">
    <source>
        <dbReference type="ARBA" id="ARBA00023102"/>
    </source>
</evidence>
<dbReference type="Proteomes" id="UP000242561">
    <property type="component" value="Chromosome"/>
</dbReference>
<keyword evidence="14" id="KW-1185">Reference proteome</keyword>
<gene>
    <name evidence="10" type="primary">hisH</name>
    <name evidence="13" type="ORF">LPB140_06475</name>
</gene>
<evidence type="ECO:0000256" key="9">
    <source>
        <dbReference type="ARBA" id="ARBA00049534"/>
    </source>
</evidence>
<evidence type="ECO:0000313" key="13">
    <source>
        <dbReference type="EMBL" id="APG62490.1"/>
    </source>
</evidence>
<reference evidence="13 14" key="1">
    <citation type="submission" date="2016-11" db="EMBL/GenBank/DDBJ databases">
        <title>Sphingorhabdus sp. LPB0140, isolated from marine environment.</title>
        <authorList>
            <person name="Kim E."/>
            <person name="Yi H."/>
        </authorList>
    </citation>
    <scope>NUCLEOTIDE SEQUENCE [LARGE SCALE GENOMIC DNA]</scope>
    <source>
        <strain evidence="13 14">LPB0140</strain>
    </source>
</reference>
<dbReference type="PROSITE" id="PS51273">
    <property type="entry name" value="GATASE_TYPE_1"/>
    <property type="match status" value="1"/>
</dbReference>
<evidence type="ECO:0000256" key="11">
    <source>
        <dbReference type="PIRSR" id="PIRSR000495-1"/>
    </source>
</evidence>
<protein>
    <recommendedName>
        <fullName evidence="10">Imidazole glycerol phosphate synthase subunit HisH</fullName>
        <ecNumber evidence="10">4.3.2.10</ecNumber>
    </recommendedName>
    <alternativeName>
        <fullName evidence="10">IGP synthase glutaminase subunit</fullName>
        <ecNumber evidence="10">3.5.1.2</ecNumber>
    </alternativeName>
    <alternativeName>
        <fullName evidence="10">IGP synthase subunit HisH</fullName>
    </alternativeName>
    <alternativeName>
        <fullName evidence="10">ImGP synthase subunit HisH</fullName>
        <shortName evidence="10">IGPS subunit HisH</shortName>
    </alternativeName>
</protein>
<feature type="active site" evidence="10 11">
    <location>
        <position position="188"/>
    </location>
</feature>
<dbReference type="GO" id="GO:0005737">
    <property type="term" value="C:cytoplasm"/>
    <property type="evidence" value="ECO:0007669"/>
    <property type="project" value="UniProtKB-SubCell"/>
</dbReference>
<comment type="subunit">
    <text evidence="2 10">Heterodimer of HisH and HisF.</text>
</comment>
<evidence type="ECO:0000256" key="10">
    <source>
        <dbReference type="HAMAP-Rule" id="MF_00278"/>
    </source>
</evidence>
<dbReference type="NCBIfam" id="TIGR01855">
    <property type="entry name" value="IMP_synth_hisH"/>
    <property type="match status" value="1"/>
</dbReference>
<dbReference type="SUPFAM" id="SSF52317">
    <property type="entry name" value="Class I glutamine amidotransferase-like"/>
    <property type="match status" value="1"/>
</dbReference>
<feature type="domain" description="Glutamine amidotransferase" evidence="12">
    <location>
        <begin position="20"/>
        <end position="201"/>
    </location>
</feature>
<dbReference type="KEGG" id="sphl:LPB140_06475"/>
<keyword evidence="10" id="KW-0963">Cytoplasm</keyword>
<dbReference type="GO" id="GO:0000107">
    <property type="term" value="F:imidazoleglycerol-phosphate synthase activity"/>
    <property type="evidence" value="ECO:0007669"/>
    <property type="project" value="UniProtKB-UniRule"/>
</dbReference>
<evidence type="ECO:0000256" key="8">
    <source>
        <dbReference type="ARBA" id="ARBA00047838"/>
    </source>
</evidence>
<evidence type="ECO:0000256" key="7">
    <source>
        <dbReference type="ARBA" id="ARBA00023239"/>
    </source>
</evidence>
<dbReference type="STRING" id="1913578.LPB140_06475"/>
<evidence type="ECO:0000259" key="12">
    <source>
        <dbReference type="Pfam" id="PF00117"/>
    </source>
</evidence>
<keyword evidence="4 10" id="KW-0378">Hydrolase</keyword>
<dbReference type="Pfam" id="PF00117">
    <property type="entry name" value="GATase"/>
    <property type="match status" value="1"/>
</dbReference>
<evidence type="ECO:0000313" key="14">
    <source>
        <dbReference type="Proteomes" id="UP000242561"/>
    </source>
</evidence>
<dbReference type="PANTHER" id="PTHR42701">
    <property type="entry name" value="IMIDAZOLE GLYCEROL PHOSPHATE SYNTHASE SUBUNIT HISH"/>
    <property type="match status" value="1"/>
</dbReference>
<dbReference type="UniPathway" id="UPA00031">
    <property type="reaction ID" value="UER00010"/>
</dbReference>
<dbReference type="HAMAP" id="MF_00278">
    <property type="entry name" value="HisH"/>
    <property type="match status" value="1"/>
</dbReference>
<dbReference type="AlphaFoldDB" id="A0A1L3JBI2"/>
<comment type="function">
    <text evidence="10">IGPS catalyzes the conversion of PRFAR and glutamine to IGP, AICAR and glutamate. The HisH subunit catalyzes the hydrolysis of glutamine to glutamate and ammonia as part of the synthesis of IGP and AICAR. The resulting ammonia molecule is channeled to the active site of HisF.</text>
</comment>
<comment type="subcellular location">
    <subcellularLocation>
        <location evidence="10">Cytoplasm</location>
    </subcellularLocation>
</comment>
<dbReference type="InterPro" id="IPR029062">
    <property type="entry name" value="Class_I_gatase-like"/>
</dbReference>
<dbReference type="InterPro" id="IPR010139">
    <property type="entry name" value="Imidazole-glycPsynth_HisH"/>
</dbReference>
<dbReference type="OrthoDB" id="9807137at2"/>
<accession>A0A1L3JBI2</accession>
<dbReference type="GO" id="GO:0000105">
    <property type="term" value="P:L-histidine biosynthetic process"/>
    <property type="evidence" value="ECO:0007669"/>
    <property type="project" value="UniProtKB-UniRule"/>
</dbReference>
<dbReference type="InterPro" id="IPR017926">
    <property type="entry name" value="GATASE"/>
</dbReference>
<dbReference type="PANTHER" id="PTHR42701:SF1">
    <property type="entry name" value="IMIDAZOLE GLYCEROL PHOSPHATE SYNTHASE SUBUNIT HISH"/>
    <property type="match status" value="1"/>
</dbReference>
<dbReference type="Gene3D" id="3.40.50.880">
    <property type="match status" value="1"/>
</dbReference>
<dbReference type="EMBL" id="CP018154">
    <property type="protein sequence ID" value="APG62490.1"/>
    <property type="molecule type" value="Genomic_DNA"/>
</dbReference>
<dbReference type="GO" id="GO:0004359">
    <property type="term" value="F:glutaminase activity"/>
    <property type="evidence" value="ECO:0007669"/>
    <property type="project" value="UniProtKB-EC"/>
</dbReference>
<evidence type="ECO:0000256" key="1">
    <source>
        <dbReference type="ARBA" id="ARBA00005091"/>
    </source>
</evidence>
<dbReference type="GO" id="GO:0016829">
    <property type="term" value="F:lyase activity"/>
    <property type="evidence" value="ECO:0007669"/>
    <property type="project" value="UniProtKB-KW"/>
</dbReference>
<keyword evidence="7 10" id="KW-0456">Lyase</keyword>
<sequence length="204" mass="22651">MIHIIDYGLGNLQAFLNVYKRLDIPAVRAKNADELKDATHLILPGVGAFDTAMDLFSESGMRGPVDEMVRSGNVAVIGVCVGMQMMAEKSEEGVRDGLGWIKGTVRSFRNNEQSASLPMPHMGWNDVTPMAGSPLFKGMEDDARFYFLHSFYFHCADKADCIAHADYGFKFDCSVGNGRVFGAQFHPEKSHHWGQQLLKNFAEI</sequence>
<evidence type="ECO:0000256" key="2">
    <source>
        <dbReference type="ARBA" id="ARBA00011152"/>
    </source>
</evidence>
<keyword evidence="3 10" id="KW-0028">Amino-acid biosynthesis</keyword>
<feature type="active site" description="Nucleophile" evidence="10 11">
    <location>
        <position position="80"/>
    </location>
</feature>
<dbReference type="EC" id="4.3.2.10" evidence="10"/>
<dbReference type="PIRSF" id="PIRSF000495">
    <property type="entry name" value="Amidotransf_hisH"/>
    <property type="match status" value="1"/>
</dbReference>
<comment type="pathway">
    <text evidence="1 10">Amino-acid biosynthesis; L-histidine biosynthesis; L-histidine from 5-phospho-alpha-D-ribose 1-diphosphate: step 5/9.</text>
</comment>
<proteinExistence type="inferred from homology"/>
<evidence type="ECO:0000256" key="4">
    <source>
        <dbReference type="ARBA" id="ARBA00022801"/>
    </source>
</evidence>
<dbReference type="RefSeq" id="WP_072559144.1">
    <property type="nucleotide sequence ID" value="NZ_CP018154.1"/>
</dbReference>
<name>A0A1L3JBI2_9SPHN</name>
<evidence type="ECO:0000256" key="5">
    <source>
        <dbReference type="ARBA" id="ARBA00022962"/>
    </source>
</evidence>
<keyword evidence="6 10" id="KW-0368">Histidine biosynthesis</keyword>
<keyword evidence="5 10" id="KW-0315">Glutamine amidotransferase</keyword>